<dbReference type="InterPro" id="IPR036977">
    <property type="entry name" value="DNA_primase_Znf_CHC2"/>
</dbReference>
<comment type="caution">
    <text evidence="1">The sequence shown here is derived from an EMBL/GenBank/DDBJ whole genome shotgun (WGS) entry which is preliminary data.</text>
</comment>
<name>A0A2W7QVC2_9BACT</name>
<dbReference type="GO" id="GO:0008270">
    <property type="term" value="F:zinc ion binding"/>
    <property type="evidence" value="ECO:0007669"/>
    <property type="project" value="InterPro"/>
</dbReference>
<dbReference type="Gene3D" id="3.90.580.10">
    <property type="entry name" value="Zinc finger, CHC2-type domain"/>
    <property type="match status" value="1"/>
</dbReference>
<dbReference type="Pfam" id="PF13155">
    <property type="entry name" value="Toprim_2"/>
    <property type="match status" value="1"/>
</dbReference>
<sequence>MNYSDLKHEANRIKKDFSIIEYFQGLVSAGALKYEGMQGKEHFFGFLSQRTGSIAVDHRTNVWYDHSAGRGGDVLEAVQVFENKTFAQSIEQLSDLPTERTVVPKNKHKAAPKIKIESVKKVSHPALVNYIRTRGLEPDEISDFAKEVHWGNKGKKYFAVGFPNESGGWVLRSSIFKGNILGGGISIQVLGTPDRTKIFEGWFDFLSYLKLSGATDFKAVILNSSVNLKLSLIMDVLAEFEVVDLYLDNDATGEKYTNFFMKAAQLYHYCRSNAISTDWDLNKLKGSHDKFGKLISTLKISSRDVVGIWSFQTEVTDQRYRYKGFEDLNEVLKPHVVTGNQNQIRQ</sequence>
<dbReference type="AlphaFoldDB" id="A0A2W7QVC2"/>
<dbReference type="Proteomes" id="UP000248882">
    <property type="component" value="Unassembled WGS sequence"/>
</dbReference>
<keyword evidence="2" id="KW-1185">Reference proteome</keyword>
<dbReference type="SUPFAM" id="SSF57783">
    <property type="entry name" value="Zinc beta-ribbon"/>
    <property type="match status" value="1"/>
</dbReference>
<reference evidence="1 2" key="1">
    <citation type="submission" date="2018-06" db="EMBL/GenBank/DDBJ databases">
        <title>Genomic Encyclopedia of Archaeal and Bacterial Type Strains, Phase II (KMG-II): from individual species to whole genera.</title>
        <authorList>
            <person name="Goeker M."/>
        </authorList>
    </citation>
    <scope>NUCLEOTIDE SEQUENCE [LARGE SCALE GENOMIC DNA]</scope>
    <source>
        <strain evidence="1 2">DSM 19830</strain>
    </source>
</reference>
<evidence type="ECO:0000313" key="1">
    <source>
        <dbReference type="EMBL" id="PZX52528.1"/>
    </source>
</evidence>
<dbReference type="OrthoDB" id="8536512at2"/>
<dbReference type="GO" id="GO:0003677">
    <property type="term" value="F:DNA binding"/>
    <property type="evidence" value="ECO:0007669"/>
    <property type="project" value="InterPro"/>
</dbReference>
<evidence type="ECO:0000313" key="2">
    <source>
        <dbReference type="Proteomes" id="UP000248882"/>
    </source>
</evidence>
<dbReference type="Gene3D" id="3.40.1360.10">
    <property type="match status" value="1"/>
</dbReference>
<accession>A0A2W7QVC2</accession>
<organism evidence="1 2">
    <name type="scientific">Algoriphagus chordae</name>
    <dbReference type="NCBI Taxonomy" id="237019"/>
    <lineage>
        <taxon>Bacteria</taxon>
        <taxon>Pseudomonadati</taxon>
        <taxon>Bacteroidota</taxon>
        <taxon>Cytophagia</taxon>
        <taxon>Cytophagales</taxon>
        <taxon>Cyclobacteriaceae</taxon>
        <taxon>Algoriphagus</taxon>
    </lineage>
</organism>
<proteinExistence type="predicted"/>
<gene>
    <name evidence="1" type="ORF">LV85_01829</name>
</gene>
<protein>
    <submittedName>
        <fullName evidence="1">Toprim domain-containing protein</fullName>
    </submittedName>
</protein>
<dbReference type="RefSeq" id="WP_111318540.1">
    <property type="nucleotide sequence ID" value="NZ_QKZT01000007.1"/>
</dbReference>
<dbReference type="EMBL" id="QKZT01000007">
    <property type="protein sequence ID" value="PZX52528.1"/>
    <property type="molecule type" value="Genomic_DNA"/>
</dbReference>
<dbReference type="GO" id="GO:0006260">
    <property type="term" value="P:DNA replication"/>
    <property type="evidence" value="ECO:0007669"/>
    <property type="project" value="InterPro"/>
</dbReference>